<dbReference type="InterPro" id="IPR013783">
    <property type="entry name" value="Ig-like_fold"/>
</dbReference>
<keyword evidence="13" id="KW-1185">Reference proteome</keyword>
<sequence length="579" mass="65833">MRFSHNAKSIVFIATVLLISLLSPASILGASAKNPSEGTKLKESEIQSYVSDMQPGWNLGNTFDAMGEDETSWGNPRVTKELIQQIAKQGYKSIRIPITWDQRMGEGPDYKIDPAFMDRVEEVVNWSLDAGLYVMINLHHDSWIWVHQMGENRDEVFPRYQAAWTQIAHTFKDHSHKLMFESINEPRFNSGWGSEDQTHYVHLDELNTSFHKIVRESGGKNTDRPLVLPTLETNAGQERLDELYQTIVKLDDPNLIATIHYYGFWPFSVNIAGFTTFEEQTKKDITDTFDRAYDTLVSKGIPVILGEYGLLGFDKNTGTIEQGEKLKFFEFLTHYVQEKNITHMLWDNGQHFNRTNLKWNDQDFYELMRASWKTRSATAESDLIFIKKGEKVQDTSIKLELNGNKLTGFFMNRNKGDKLHKGKDYTLSGNTLTLKANTLEKLTASGQYGDNAELTASFNKGADWTFDVILHDTPKLQSSEGSADSFAIPAAFNGDRLATMEAVYSDGTNAGPQNWTSYKEFGYAFTPSYQSNEIKLLENFFNEVNDGIVNLKFHFWSGEVLNYQITKNGNEVTGKVTSN</sequence>
<evidence type="ECO:0000256" key="7">
    <source>
        <dbReference type="ARBA" id="ARBA00023326"/>
    </source>
</evidence>
<dbReference type="GO" id="GO:0030245">
    <property type="term" value="P:cellulose catabolic process"/>
    <property type="evidence" value="ECO:0007669"/>
    <property type="project" value="UniProtKB-KW"/>
</dbReference>
<evidence type="ECO:0000259" key="9">
    <source>
        <dbReference type="Pfam" id="PF00150"/>
    </source>
</evidence>
<proteinExistence type="inferred from homology"/>
<dbReference type="Gene3D" id="3.20.20.80">
    <property type="entry name" value="Glycosidases"/>
    <property type="match status" value="1"/>
</dbReference>
<keyword evidence="7" id="KW-0624">Polysaccharide degradation</keyword>
<dbReference type="InterPro" id="IPR040946">
    <property type="entry name" value="CBM46"/>
</dbReference>
<dbReference type="RefSeq" id="WP_132004489.1">
    <property type="nucleotide sequence ID" value="NZ_JABUHM010000015.1"/>
</dbReference>
<dbReference type="Gene3D" id="2.60.40.10">
    <property type="entry name" value="Immunoglobulins"/>
    <property type="match status" value="1"/>
</dbReference>
<dbReference type="InterPro" id="IPR016282">
    <property type="entry name" value="Glyco_hydro_5_endoGlcnase_B"/>
</dbReference>
<dbReference type="InterPro" id="IPR001547">
    <property type="entry name" value="Glyco_hydro_5"/>
</dbReference>
<evidence type="ECO:0000256" key="5">
    <source>
        <dbReference type="ARBA" id="ARBA00023277"/>
    </source>
</evidence>
<evidence type="ECO:0000313" key="13">
    <source>
        <dbReference type="Proteomes" id="UP000295689"/>
    </source>
</evidence>
<dbReference type="GO" id="GO:0008422">
    <property type="term" value="F:beta-glucosidase activity"/>
    <property type="evidence" value="ECO:0007669"/>
    <property type="project" value="TreeGrafter"/>
</dbReference>
<dbReference type="InterPro" id="IPR018087">
    <property type="entry name" value="Glyco_hydro_5_CS"/>
</dbReference>
<comment type="caution">
    <text evidence="12">The sequence shown here is derived from an EMBL/GenBank/DDBJ whole genome shotgun (WGS) entry which is preliminary data.</text>
</comment>
<dbReference type="Pfam" id="PF18448">
    <property type="entry name" value="CBM46"/>
    <property type="match status" value="1"/>
</dbReference>
<dbReference type="PANTHER" id="PTHR31297">
    <property type="entry name" value="GLUCAN ENDO-1,6-BETA-GLUCOSIDASE B"/>
    <property type="match status" value="1"/>
</dbReference>
<feature type="domain" description="Carbohydrate binding X2" evidence="10">
    <location>
        <begin position="380"/>
        <end position="468"/>
    </location>
</feature>
<protein>
    <submittedName>
        <fullName evidence="12">Endoglucanase</fullName>
    </submittedName>
</protein>
<dbReference type="SUPFAM" id="SSF51445">
    <property type="entry name" value="(Trans)glycosidases"/>
    <property type="match status" value="1"/>
</dbReference>
<dbReference type="Pfam" id="PF03442">
    <property type="entry name" value="CBM_X2"/>
    <property type="match status" value="1"/>
</dbReference>
<evidence type="ECO:0000259" key="10">
    <source>
        <dbReference type="Pfam" id="PF03442"/>
    </source>
</evidence>
<evidence type="ECO:0000313" key="12">
    <source>
        <dbReference type="EMBL" id="TCN26198.1"/>
    </source>
</evidence>
<comment type="similarity">
    <text evidence="1 8">Belongs to the glycosyl hydrolase 5 (cellulase A) family.</text>
</comment>
<dbReference type="InterPro" id="IPR005102">
    <property type="entry name" value="Carbo-bd_X2"/>
</dbReference>
<evidence type="ECO:0000256" key="2">
    <source>
        <dbReference type="ARBA" id="ARBA00022729"/>
    </source>
</evidence>
<dbReference type="Pfam" id="PF00150">
    <property type="entry name" value="Cellulase"/>
    <property type="match status" value="1"/>
</dbReference>
<accession>A0A4R2BGM6</accession>
<dbReference type="PANTHER" id="PTHR31297:SF41">
    <property type="entry name" value="ENDOGLUCANASE, PUTATIVE (AFU_ORTHOLOGUE AFUA_5G01830)-RELATED"/>
    <property type="match status" value="1"/>
</dbReference>
<feature type="domain" description="Glycoside hydrolase family 5" evidence="9">
    <location>
        <begin position="70"/>
        <end position="351"/>
    </location>
</feature>
<name>A0A4R2BGM6_9BACI</name>
<keyword evidence="5" id="KW-0119">Carbohydrate metabolism</keyword>
<gene>
    <name evidence="12" type="ORF">EV146_104308</name>
</gene>
<feature type="domain" description="Endoglucanase B carbohydrate binding" evidence="11">
    <location>
        <begin position="472"/>
        <end position="575"/>
    </location>
</feature>
<dbReference type="InterPro" id="IPR017853">
    <property type="entry name" value="GH"/>
</dbReference>
<evidence type="ECO:0000259" key="11">
    <source>
        <dbReference type="Pfam" id="PF18448"/>
    </source>
</evidence>
<keyword evidence="4" id="KW-0136">Cellulose degradation</keyword>
<evidence type="ECO:0000256" key="3">
    <source>
        <dbReference type="ARBA" id="ARBA00022801"/>
    </source>
</evidence>
<dbReference type="InterPro" id="IPR014756">
    <property type="entry name" value="Ig_E-set"/>
</dbReference>
<dbReference type="SUPFAM" id="SSF81296">
    <property type="entry name" value="E set domains"/>
    <property type="match status" value="1"/>
</dbReference>
<keyword evidence="6 8" id="KW-0326">Glycosidase</keyword>
<dbReference type="InterPro" id="IPR050386">
    <property type="entry name" value="Glycosyl_hydrolase_5"/>
</dbReference>
<organism evidence="12 13">
    <name type="scientific">Mesobacillus foraminis</name>
    <dbReference type="NCBI Taxonomy" id="279826"/>
    <lineage>
        <taxon>Bacteria</taxon>
        <taxon>Bacillati</taxon>
        <taxon>Bacillota</taxon>
        <taxon>Bacilli</taxon>
        <taxon>Bacillales</taxon>
        <taxon>Bacillaceae</taxon>
        <taxon>Mesobacillus</taxon>
    </lineage>
</organism>
<dbReference type="EMBL" id="SLVV01000004">
    <property type="protein sequence ID" value="TCN26198.1"/>
    <property type="molecule type" value="Genomic_DNA"/>
</dbReference>
<evidence type="ECO:0000256" key="8">
    <source>
        <dbReference type="RuleBase" id="RU361153"/>
    </source>
</evidence>
<dbReference type="PROSITE" id="PS00659">
    <property type="entry name" value="GLYCOSYL_HYDROL_F5"/>
    <property type="match status" value="1"/>
</dbReference>
<dbReference type="GO" id="GO:0009986">
    <property type="term" value="C:cell surface"/>
    <property type="evidence" value="ECO:0007669"/>
    <property type="project" value="TreeGrafter"/>
</dbReference>
<dbReference type="AlphaFoldDB" id="A0A4R2BGM6"/>
<dbReference type="GO" id="GO:0005576">
    <property type="term" value="C:extracellular region"/>
    <property type="evidence" value="ECO:0007669"/>
    <property type="project" value="TreeGrafter"/>
</dbReference>
<dbReference type="PIRSF" id="PIRSF001043">
    <property type="entry name" value="Endoglucanase_B"/>
    <property type="match status" value="1"/>
</dbReference>
<dbReference type="Proteomes" id="UP000295689">
    <property type="component" value="Unassembled WGS sequence"/>
</dbReference>
<reference evidence="12 13" key="1">
    <citation type="journal article" date="2015" name="Stand. Genomic Sci.">
        <title>Genomic Encyclopedia of Bacterial and Archaeal Type Strains, Phase III: the genomes of soil and plant-associated and newly described type strains.</title>
        <authorList>
            <person name="Whitman W.B."/>
            <person name="Woyke T."/>
            <person name="Klenk H.P."/>
            <person name="Zhou Y."/>
            <person name="Lilburn T.G."/>
            <person name="Beck B.J."/>
            <person name="De Vos P."/>
            <person name="Vandamme P."/>
            <person name="Eisen J.A."/>
            <person name="Garrity G."/>
            <person name="Hugenholtz P."/>
            <person name="Kyrpides N.C."/>
        </authorList>
    </citation>
    <scope>NUCLEOTIDE SEQUENCE [LARGE SCALE GENOMIC DNA]</scope>
    <source>
        <strain evidence="12 13">CV53</strain>
    </source>
</reference>
<evidence type="ECO:0000256" key="4">
    <source>
        <dbReference type="ARBA" id="ARBA00023001"/>
    </source>
</evidence>
<keyword evidence="3 8" id="KW-0378">Hydrolase</keyword>
<evidence type="ECO:0000256" key="1">
    <source>
        <dbReference type="ARBA" id="ARBA00005641"/>
    </source>
</evidence>
<keyword evidence="2" id="KW-0732">Signal</keyword>
<evidence type="ECO:0000256" key="6">
    <source>
        <dbReference type="ARBA" id="ARBA00023295"/>
    </source>
</evidence>